<keyword evidence="2" id="KW-1133">Transmembrane helix</keyword>
<evidence type="ECO:0000313" key="4">
    <source>
        <dbReference type="Proteomes" id="UP001501447"/>
    </source>
</evidence>
<dbReference type="EMBL" id="BAAARJ010000017">
    <property type="protein sequence ID" value="GAA2628611.1"/>
    <property type="molecule type" value="Genomic_DNA"/>
</dbReference>
<protein>
    <submittedName>
        <fullName evidence="3">DUF4307 domain-containing protein</fullName>
    </submittedName>
</protein>
<gene>
    <name evidence="3" type="ORF">GCM10009863_49760</name>
</gene>
<keyword evidence="2" id="KW-0472">Membrane</keyword>
<name>A0ABN3QKZ5_9ACTN</name>
<sequence length="166" mass="17190">MADLRQDVPEVPKAPKAPETPGTPGATKVPEGRYGRTPSTRNTARGGSGGSTDTDRGLKITGGVLGVLMLALIAWLGSSYIAGQEVSGEMIKFKVVSDSAVEVHLEVRKDAGTAGVCTLRTQAESGNEVGRKNAAIPAAKSRVDTVITVRTTARATSAELVGCEKK</sequence>
<comment type="caution">
    <text evidence="3">The sequence shown here is derived from an EMBL/GenBank/DDBJ whole genome shotgun (WGS) entry which is preliminary data.</text>
</comment>
<proteinExistence type="predicted"/>
<keyword evidence="4" id="KW-1185">Reference proteome</keyword>
<evidence type="ECO:0000256" key="1">
    <source>
        <dbReference type="SAM" id="MobiDB-lite"/>
    </source>
</evidence>
<reference evidence="3 4" key="1">
    <citation type="journal article" date="2019" name="Int. J. Syst. Evol. Microbiol.">
        <title>The Global Catalogue of Microorganisms (GCM) 10K type strain sequencing project: providing services to taxonomists for standard genome sequencing and annotation.</title>
        <authorList>
            <consortium name="The Broad Institute Genomics Platform"/>
            <consortium name="The Broad Institute Genome Sequencing Center for Infectious Disease"/>
            <person name="Wu L."/>
            <person name="Ma J."/>
        </authorList>
    </citation>
    <scope>NUCLEOTIDE SEQUENCE [LARGE SCALE GENOMIC DNA]</scope>
    <source>
        <strain evidence="3 4">JCM 16373</strain>
    </source>
</reference>
<keyword evidence="2" id="KW-0812">Transmembrane</keyword>
<dbReference type="InterPro" id="IPR025443">
    <property type="entry name" value="DUF4307"/>
</dbReference>
<feature type="region of interest" description="Disordered" evidence="1">
    <location>
        <begin position="1"/>
        <end position="56"/>
    </location>
</feature>
<feature type="transmembrane region" description="Helical" evidence="2">
    <location>
        <begin position="60"/>
        <end position="82"/>
    </location>
</feature>
<dbReference type="RefSeq" id="WP_344568650.1">
    <property type="nucleotide sequence ID" value="NZ_BAAARJ010000017.1"/>
</dbReference>
<dbReference type="Pfam" id="PF14155">
    <property type="entry name" value="DUF4307"/>
    <property type="match status" value="1"/>
</dbReference>
<organism evidence="3 4">
    <name type="scientific">Streptomyces axinellae</name>
    <dbReference type="NCBI Taxonomy" id="552788"/>
    <lineage>
        <taxon>Bacteria</taxon>
        <taxon>Bacillati</taxon>
        <taxon>Actinomycetota</taxon>
        <taxon>Actinomycetes</taxon>
        <taxon>Kitasatosporales</taxon>
        <taxon>Streptomycetaceae</taxon>
        <taxon>Streptomyces</taxon>
    </lineage>
</organism>
<evidence type="ECO:0000256" key="2">
    <source>
        <dbReference type="SAM" id="Phobius"/>
    </source>
</evidence>
<evidence type="ECO:0000313" key="3">
    <source>
        <dbReference type="EMBL" id="GAA2628611.1"/>
    </source>
</evidence>
<feature type="compositionally biased region" description="Basic and acidic residues" evidence="1">
    <location>
        <begin position="1"/>
        <end position="10"/>
    </location>
</feature>
<dbReference type="Proteomes" id="UP001501447">
    <property type="component" value="Unassembled WGS sequence"/>
</dbReference>
<accession>A0ABN3QKZ5</accession>